<feature type="compositionally biased region" description="Low complexity" evidence="1">
    <location>
        <begin position="138"/>
        <end position="147"/>
    </location>
</feature>
<feature type="compositionally biased region" description="Low complexity" evidence="1">
    <location>
        <begin position="79"/>
        <end position="111"/>
    </location>
</feature>
<evidence type="ECO:0000313" key="4">
    <source>
        <dbReference type="Proteomes" id="UP000035009"/>
    </source>
</evidence>
<proteinExistence type="predicted"/>
<evidence type="ECO:0000313" key="3">
    <source>
        <dbReference type="EMBL" id="GAC77988.1"/>
    </source>
</evidence>
<evidence type="ECO:0000256" key="1">
    <source>
        <dbReference type="SAM" id="MobiDB-lite"/>
    </source>
</evidence>
<accession>M3V9J1</accession>
<keyword evidence="4" id="KW-1185">Reference proteome</keyword>
<dbReference type="Proteomes" id="UP000035009">
    <property type="component" value="Unassembled WGS sequence"/>
</dbReference>
<sequence>MIDPTPSGRNPVPVEPQTRLEKLAHRMRHVYHTRLRTTTLVLCAVWLGLLAFYGFSSGHYNPPEDKTAPVTQTRQTPVPETTQPEAPTSTEESTPTTTEDTTEPTDTSTTDGPANPRRSAPAETRLSTTPTADRDTDTTTPETSTGR</sequence>
<dbReference type="EMBL" id="BAOP01000001">
    <property type="protein sequence ID" value="GAC77988.1"/>
    <property type="molecule type" value="Genomic_DNA"/>
</dbReference>
<feature type="region of interest" description="Disordered" evidence="1">
    <location>
        <begin position="54"/>
        <end position="147"/>
    </location>
</feature>
<gene>
    <name evidence="3" type="ORF">GM1_001_01130</name>
</gene>
<comment type="caution">
    <text evidence="3">The sequence shown here is derived from an EMBL/GenBank/DDBJ whole genome shotgun (WGS) entry which is preliminary data.</text>
</comment>
<dbReference type="STRING" id="410332.SAMN04488550_3378"/>
<reference evidence="3 4" key="1">
    <citation type="submission" date="2013-02" db="EMBL/GenBank/DDBJ databases">
        <title>Whole genome shotgun sequence of Gordonia malaquae NBRC 108250.</title>
        <authorList>
            <person name="Yoshida I."/>
            <person name="Hosoyama A."/>
            <person name="Tsuchikane K."/>
            <person name="Ando Y."/>
            <person name="Baba S."/>
            <person name="Ohji S."/>
            <person name="Hamada M."/>
            <person name="Tamura T."/>
            <person name="Yamazoe A."/>
            <person name="Yamazaki S."/>
            <person name="Fujita N."/>
        </authorList>
    </citation>
    <scope>NUCLEOTIDE SEQUENCE [LARGE SCALE GENOMIC DNA]</scope>
    <source>
        <strain evidence="3 4">NBRC 108250</strain>
    </source>
</reference>
<dbReference type="OrthoDB" id="4382313at2"/>
<dbReference type="AlphaFoldDB" id="M3V9J1"/>
<feature type="transmembrane region" description="Helical" evidence="2">
    <location>
        <begin position="35"/>
        <end position="55"/>
    </location>
</feature>
<keyword evidence="2" id="KW-0812">Transmembrane</keyword>
<protein>
    <submittedName>
        <fullName evidence="3">Uncharacterized protein</fullName>
    </submittedName>
</protein>
<evidence type="ECO:0000256" key="2">
    <source>
        <dbReference type="SAM" id="Phobius"/>
    </source>
</evidence>
<dbReference type="eggNOG" id="ENOG5031W00">
    <property type="taxonomic scope" value="Bacteria"/>
</dbReference>
<keyword evidence="2" id="KW-0472">Membrane</keyword>
<name>M3V9J1_GORML</name>
<feature type="compositionally biased region" description="Polar residues" evidence="1">
    <location>
        <begin position="69"/>
        <end position="78"/>
    </location>
</feature>
<keyword evidence="2" id="KW-1133">Transmembrane helix</keyword>
<dbReference type="RefSeq" id="WP_008375787.1">
    <property type="nucleotide sequence ID" value="NZ_BAOP01000001.1"/>
</dbReference>
<organism evidence="3 4">
    <name type="scientific">Gordonia malaquae NBRC 108250</name>
    <dbReference type="NCBI Taxonomy" id="1223542"/>
    <lineage>
        <taxon>Bacteria</taxon>
        <taxon>Bacillati</taxon>
        <taxon>Actinomycetota</taxon>
        <taxon>Actinomycetes</taxon>
        <taxon>Mycobacteriales</taxon>
        <taxon>Gordoniaceae</taxon>
        <taxon>Gordonia</taxon>
    </lineage>
</organism>